<evidence type="ECO:0000256" key="1">
    <source>
        <dbReference type="ARBA" id="ARBA00022730"/>
    </source>
</evidence>
<evidence type="ECO:0000256" key="5">
    <source>
        <dbReference type="HAMAP-Rule" id="MF_01334"/>
    </source>
</evidence>
<dbReference type="Pfam" id="PF14693">
    <property type="entry name" value="Ribosomal_TL5_C"/>
    <property type="match status" value="1"/>
</dbReference>
<gene>
    <name evidence="5" type="primary">rplY</name>
    <name evidence="5" type="synonym">ctc</name>
    <name evidence="9" type="ordered locus">TREPR_1206</name>
</gene>
<dbReference type="GO" id="GO:0022625">
    <property type="term" value="C:cytosolic large ribosomal subunit"/>
    <property type="evidence" value="ECO:0007669"/>
    <property type="project" value="TreeGrafter"/>
</dbReference>
<dbReference type="NCBIfam" id="TIGR00731">
    <property type="entry name" value="bL25_bact_ctc"/>
    <property type="match status" value="1"/>
</dbReference>
<keyword evidence="2 5" id="KW-0694">RNA-binding</keyword>
<dbReference type="GO" id="GO:0003735">
    <property type="term" value="F:structural constituent of ribosome"/>
    <property type="evidence" value="ECO:0007669"/>
    <property type="project" value="InterPro"/>
</dbReference>
<reference evidence="9 10" key="2">
    <citation type="journal article" date="2011" name="ISME J.">
        <title>RNA-seq reveals cooperative metabolic interactions between two termite-gut spirochete species in co-culture.</title>
        <authorList>
            <person name="Rosenthal A.Z."/>
            <person name="Matson E.G."/>
            <person name="Eldar A."/>
            <person name="Leadbetter J.R."/>
        </authorList>
    </citation>
    <scope>NUCLEOTIDE SEQUENCE [LARGE SCALE GENOMIC DNA]</scope>
    <source>
        <strain evidence="10">ATCC BAA-887 / DSM 12427 / ZAS-2</strain>
    </source>
</reference>
<dbReference type="InterPro" id="IPR020057">
    <property type="entry name" value="Ribosomal_bL25_b-dom"/>
</dbReference>
<dbReference type="CDD" id="cd00495">
    <property type="entry name" value="Ribosomal_L25_TL5_CTC"/>
    <property type="match status" value="1"/>
</dbReference>
<dbReference type="AlphaFoldDB" id="F5YGS3"/>
<dbReference type="PANTHER" id="PTHR33284">
    <property type="entry name" value="RIBOSOMAL PROTEIN L25/GLN-TRNA SYNTHETASE, ANTI-CODON-BINDING DOMAIN-CONTAINING PROTEIN"/>
    <property type="match status" value="1"/>
</dbReference>
<comment type="function">
    <text evidence="5">This is one of the proteins that binds to the 5S RNA in the ribosome where it forms part of the central protuberance.</text>
</comment>
<reference evidence="10" key="1">
    <citation type="submission" date="2009-12" db="EMBL/GenBank/DDBJ databases">
        <title>Complete sequence of Treponema primitia strain ZAS-2.</title>
        <authorList>
            <person name="Tetu S.G."/>
            <person name="Matson E."/>
            <person name="Ren Q."/>
            <person name="Seshadri R."/>
            <person name="Elbourne L."/>
            <person name="Hassan K.A."/>
            <person name="Durkin A."/>
            <person name="Radune D."/>
            <person name="Mohamoud Y."/>
            <person name="Shay R."/>
            <person name="Jin S."/>
            <person name="Zhang X."/>
            <person name="Lucey K."/>
            <person name="Ballor N.R."/>
            <person name="Ottesen E."/>
            <person name="Rosenthal R."/>
            <person name="Allen A."/>
            <person name="Leadbetter J.R."/>
            <person name="Paulsen I.T."/>
        </authorList>
    </citation>
    <scope>NUCLEOTIDE SEQUENCE [LARGE SCALE GENOMIC DNA]</scope>
    <source>
        <strain evidence="10">ATCC BAA-887 / DSM 12427 / ZAS-2</strain>
    </source>
</reference>
<evidence type="ECO:0000256" key="3">
    <source>
        <dbReference type="ARBA" id="ARBA00022980"/>
    </source>
</evidence>
<dbReference type="InterPro" id="IPR037121">
    <property type="entry name" value="Ribosomal_bL25_C"/>
</dbReference>
<feature type="domain" description="Large ribosomal subunit protein bL25 L25" evidence="7">
    <location>
        <begin position="8"/>
        <end position="92"/>
    </location>
</feature>
<dbReference type="Proteomes" id="UP000009223">
    <property type="component" value="Chromosome"/>
</dbReference>
<dbReference type="STRING" id="545694.TREPR_1206"/>
<dbReference type="eggNOG" id="COG1825">
    <property type="taxonomic scope" value="Bacteria"/>
</dbReference>
<dbReference type="HOGENOM" id="CLU_075939_2_1_12"/>
<feature type="compositionally biased region" description="Basic and acidic residues" evidence="6">
    <location>
        <begin position="200"/>
        <end position="214"/>
    </location>
</feature>
<dbReference type="RefSeq" id="WP_015708868.1">
    <property type="nucleotide sequence ID" value="NC_015578.1"/>
</dbReference>
<evidence type="ECO:0000256" key="2">
    <source>
        <dbReference type="ARBA" id="ARBA00022884"/>
    </source>
</evidence>
<comment type="similarity">
    <text evidence="5">Belongs to the bacterial ribosomal protein bL25 family. CTC subfamily.</text>
</comment>
<dbReference type="Gene3D" id="2.40.240.10">
    <property type="entry name" value="Ribosomal Protein L25, Chain P"/>
    <property type="match status" value="1"/>
</dbReference>
<evidence type="ECO:0000256" key="6">
    <source>
        <dbReference type="SAM" id="MobiDB-lite"/>
    </source>
</evidence>
<evidence type="ECO:0000259" key="7">
    <source>
        <dbReference type="Pfam" id="PF01386"/>
    </source>
</evidence>
<evidence type="ECO:0000259" key="8">
    <source>
        <dbReference type="Pfam" id="PF14693"/>
    </source>
</evidence>
<keyword evidence="10" id="KW-1185">Reference proteome</keyword>
<evidence type="ECO:0000313" key="10">
    <source>
        <dbReference type="Proteomes" id="UP000009223"/>
    </source>
</evidence>
<dbReference type="InterPro" id="IPR020930">
    <property type="entry name" value="Ribosomal_uL5_bac-type"/>
</dbReference>
<organism evidence="9 10">
    <name type="scientific">Treponema primitia (strain ATCC BAA-887 / DSM 12427 / ZAS-2)</name>
    <dbReference type="NCBI Taxonomy" id="545694"/>
    <lineage>
        <taxon>Bacteria</taxon>
        <taxon>Pseudomonadati</taxon>
        <taxon>Spirochaetota</taxon>
        <taxon>Spirochaetia</taxon>
        <taxon>Spirochaetales</taxon>
        <taxon>Treponemataceae</taxon>
        <taxon>Treponema</taxon>
    </lineage>
</organism>
<dbReference type="Gene3D" id="2.170.120.20">
    <property type="entry name" value="Ribosomal protein L25, beta domain"/>
    <property type="match status" value="1"/>
</dbReference>
<dbReference type="PANTHER" id="PTHR33284:SF1">
    <property type="entry name" value="RIBOSOMAL PROTEIN L25_GLN-TRNA SYNTHETASE, ANTI-CODON-BINDING DOMAIN-CONTAINING PROTEIN"/>
    <property type="match status" value="1"/>
</dbReference>
<dbReference type="OrthoDB" id="9790002at2"/>
<accession>F5YGS3</accession>
<keyword evidence="3 5" id="KW-0689">Ribosomal protein</keyword>
<dbReference type="InterPro" id="IPR029751">
    <property type="entry name" value="Ribosomal_L25_dom"/>
</dbReference>
<name>F5YGS3_TREPZ</name>
<dbReference type="HAMAP" id="MF_01334">
    <property type="entry name" value="Ribosomal_bL25_CTC"/>
    <property type="match status" value="1"/>
</dbReference>
<sequence>MSQVVFAARNRAESGSAEARRTRKEGRIPAVVYGRTGKALSIDLDALEFINSVRGISESTIVTINVDGQAHEAFVKDTQRNITDGQILHVDFYEVERGVSLRAKVSVHVHGNPVGVREGGILESPLHDIEVECLPKDLPERIDVDIAELKVNQSIHVRDLKLGEGVRLISNPDQVVALVKFAKAETETAAEGEAAVAETAEVKDTKEPAKDAKA</sequence>
<proteinExistence type="inferred from homology"/>
<feature type="domain" description="Large ribosomal subunit protein bL25 beta" evidence="8">
    <location>
        <begin position="102"/>
        <end position="180"/>
    </location>
</feature>
<evidence type="ECO:0000313" key="9">
    <source>
        <dbReference type="EMBL" id="AEF86360.1"/>
    </source>
</evidence>
<dbReference type="KEGG" id="tpi:TREPR_1206"/>
<keyword evidence="1 5" id="KW-0699">rRNA-binding</keyword>
<evidence type="ECO:0000256" key="4">
    <source>
        <dbReference type="ARBA" id="ARBA00023274"/>
    </source>
</evidence>
<protein>
    <recommendedName>
        <fullName evidence="5">Large ribosomal subunit protein bL25</fullName>
    </recommendedName>
    <alternativeName>
        <fullName evidence="5">General stress protein CTC</fullName>
    </alternativeName>
</protein>
<keyword evidence="4 5" id="KW-0687">Ribonucleoprotein</keyword>
<dbReference type="InterPro" id="IPR020056">
    <property type="entry name" value="Rbsml_bL25/Gln-tRNA_synth_N"/>
</dbReference>
<comment type="subunit">
    <text evidence="5">Part of the 50S ribosomal subunit; part of the 5S rRNA/L5/L18/L25 subcomplex. Contacts the 5S rRNA. Binds to the 5S rRNA independently of L5 and L18.</text>
</comment>
<dbReference type="SUPFAM" id="SSF50715">
    <property type="entry name" value="Ribosomal protein L25-like"/>
    <property type="match status" value="1"/>
</dbReference>
<dbReference type="EMBL" id="CP001843">
    <property type="protein sequence ID" value="AEF86360.1"/>
    <property type="molecule type" value="Genomic_DNA"/>
</dbReference>
<dbReference type="GO" id="GO:0006412">
    <property type="term" value="P:translation"/>
    <property type="evidence" value="ECO:0007669"/>
    <property type="project" value="UniProtKB-UniRule"/>
</dbReference>
<dbReference type="InterPro" id="IPR001021">
    <property type="entry name" value="Ribosomal_bL25_long"/>
</dbReference>
<feature type="compositionally biased region" description="Low complexity" evidence="6">
    <location>
        <begin position="188"/>
        <end position="199"/>
    </location>
</feature>
<dbReference type="InterPro" id="IPR011035">
    <property type="entry name" value="Ribosomal_bL25/Gln-tRNA_synth"/>
</dbReference>
<dbReference type="GO" id="GO:0008097">
    <property type="term" value="F:5S rRNA binding"/>
    <property type="evidence" value="ECO:0007669"/>
    <property type="project" value="InterPro"/>
</dbReference>
<feature type="region of interest" description="Disordered" evidence="6">
    <location>
        <begin position="188"/>
        <end position="214"/>
    </location>
</feature>
<dbReference type="Pfam" id="PF01386">
    <property type="entry name" value="Ribosomal_L25p"/>
    <property type="match status" value="1"/>
</dbReference>